<sequence length="98" mass="10865">MIKAVFYLHKKDVIGYDISGHAQFAAKGSDIVCAAVSVLSQAVTNELSNATLNDDDGISVSLIEPNEKNKVLCEMLVHSLRQIEDRYPKNLKINIDNY</sequence>
<dbReference type="PANTHER" id="PTHR39178:SF1">
    <property type="entry name" value="RIBOSOMAL-PROCESSING CYSTEINE PROTEASE PRP"/>
    <property type="match status" value="1"/>
</dbReference>
<gene>
    <name evidence="7" type="ORF">LB941_06290</name>
</gene>
<comment type="similarity">
    <text evidence="5">Belongs to the Prp family.</text>
</comment>
<evidence type="ECO:0000313" key="7">
    <source>
        <dbReference type="EMBL" id="MCP0886941.1"/>
    </source>
</evidence>
<proteinExistence type="inferred from homology"/>
<evidence type="ECO:0000256" key="6">
    <source>
        <dbReference type="ARBA" id="ARBA00044538"/>
    </source>
</evidence>
<evidence type="ECO:0000256" key="4">
    <source>
        <dbReference type="ARBA" id="ARBA00022807"/>
    </source>
</evidence>
<dbReference type="EMBL" id="JAIULA010000010">
    <property type="protein sequence ID" value="MCP0886941.1"/>
    <property type="molecule type" value="Genomic_DNA"/>
</dbReference>
<reference evidence="7 8" key="1">
    <citation type="journal article" date="2023" name="Int. J. Syst. Evol. Microbiol.">
        <title>Ligilactobacillus ubinensis sp. nov., a novel species isolated from the wild ferment of a durian fruit (Durio zibethinus).</title>
        <authorList>
            <person name="Heng Y.C."/>
            <person name="Menon N."/>
            <person name="Chen B."/>
            <person name="Loo B.Z.L."/>
            <person name="Wong G.W.J."/>
            <person name="Lim A.C.H."/>
            <person name="Silvaraju S."/>
            <person name="Kittelmann S."/>
        </authorList>
    </citation>
    <scope>NUCLEOTIDE SEQUENCE [LARGE SCALE GENOMIC DNA]</scope>
    <source>
        <strain evidence="7 8">WILCCON 0076</strain>
    </source>
</reference>
<evidence type="ECO:0000256" key="5">
    <source>
        <dbReference type="ARBA" id="ARBA00044503"/>
    </source>
</evidence>
<dbReference type="Proteomes" id="UP001139006">
    <property type="component" value="Unassembled WGS sequence"/>
</dbReference>
<dbReference type="Gene3D" id="3.30.70.1490">
    <property type="entry name" value="Cysteine protease Prp"/>
    <property type="match status" value="1"/>
</dbReference>
<comment type="caution">
    <text evidence="7">The sequence shown here is derived from an EMBL/GenBank/DDBJ whole genome shotgun (WGS) entry which is preliminary data.</text>
</comment>
<dbReference type="InterPro" id="IPR036764">
    <property type="entry name" value="Peptidase_Prp_sf"/>
</dbReference>
<keyword evidence="3" id="KW-0378">Hydrolase</keyword>
<organism evidence="7 8">
    <name type="scientific">Ligilactobacillus ubinensis</name>
    <dbReference type="NCBI Taxonomy" id="2876789"/>
    <lineage>
        <taxon>Bacteria</taxon>
        <taxon>Bacillati</taxon>
        <taxon>Bacillota</taxon>
        <taxon>Bacilli</taxon>
        <taxon>Lactobacillales</taxon>
        <taxon>Lactobacillaceae</taxon>
        <taxon>Ligilactobacillus</taxon>
    </lineage>
</organism>
<dbReference type="AlphaFoldDB" id="A0A9X2FLJ3"/>
<dbReference type="SUPFAM" id="SSF118010">
    <property type="entry name" value="TM1457-like"/>
    <property type="match status" value="1"/>
</dbReference>
<protein>
    <recommendedName>
        <fullName evidence="6">Ribosomal processing cysteine protease Prp</fullName>
    </recommendedName>
</protein>
<evidence type="ECO:0000313" key="8">
    <source>
        <dbReference type="Proteomes" id="UP001139006"/>
    </source>
</evidence>
<dbReference type="GO" id="GO:0006508">
    <property type="term" value="P:proteolysis"/>
    <property type="evidence" value="ECO:0007669"/>
    <property type="project" value="UniProtKB-KW"/>
</dbReference>
<keyword evidence="2 7" id="KW-0645">Protease</keyword>
<dbReference type="CDD" id="cd16332">
    <property type="entry name" value="Prp-like"/>
    <property type="match status" value="1"/>
</dbReference>
<evidence type="ECO:0000256" key="3">
    <source>
        <dbReference type="ARBA" id="ARBA00022801"/>
    </source>
</evidence>
<evidence type="ECO:0000256" key="1">
    <source>
        <dbReference type="ARBA" id="ARBA00022517"/>
    </source>
</evidence>
<accession>A0A9X2FLJ3</accession>
<keyword evidence="8" id="KW-1185">Reference proteome</keyword>
<evidence type="ECO:0000256" key="2">
    <source>
        <dbReference type="ARBA" id="ARBA00022670"/>
    </source>
</evidence>
<name>A0A9X2FLJ3_9LACO</name>
<dbReference type="Pfam" id="PF04327">
    <property type="entry name" value="Peptidase_Prp"/>
    <property type="match status" value="1"/>
</dbReference>
<keyword evidence="4" id="KW-0788">Thiol protease</keyword>
<dbReference type="GO" id="GO:0008234">
    <property type="term" value="F:cysteine-type peptidase activity"/>
    <property type="evidence" value="ECO:0007669"/>
    <property type="project" value="UniProtKB-KW"/>
</dbReference>
<dbReference type="RefSeq" id="WP_253360411.1">
    <property type="nucleotide sequence ID" value="NZ_JAIULA010000010.1"/>
</dbReference>
<dbReference type="GO" id="GO:0042254">
    <property type="term" value="P:ribosome biogenesis"/>
    <property type="evidence" value="ECO:0007669"/>
    <property type="project" value="UniProtKB-KW"/>
</dbReference>
<keyword evidence="1" id="KW-0690">Ribosome biogenesis</keyword>
<dbReference type="PANTHER" id="PTHR39178">
    <property type="entry name" value="HYPOTHETICAL RIBOSOME-ASSOCIATED PROTEIN"/>
    <property type="match status" value="1"/>
</dbReference>
<dbReference type="InterPro" id="IPR007422">
    <property type="entry name" value="Peptidase_Prp"/>
</dbReference>